<comment type="caution">
    <text evidence="13">Lacks conserved residue(s) required for the propagation of feature annotation.</text>
</comment>
<dbReference type="InterPro" id="IPR000763">
    <property type="entry name" value="Catalase_peroxidase"/>
</dbReference>
<dbReference type="CDD" id="cd08200">
    <property type="entry name" value="catalase_peroxidase_2"/>
    <property type="match status" value="1"/>
</dbReference>
<feature type="cross-link" description="Tryptophyl-tyrosyl-methioninium (Tyr-Met) (with Trp-108)" evidence="13">
    <location>
        <begin position="231"/>
        <end position="257"/>
    </location>
</feature>
<comment type="subunit">
    <text evidence="13">Homodimer or homotetramer.</text>
</comment>
<dbReference type="FunFam" id="1.10.420.10:FF:000004">
    <property type="entry name" value="Catalase-peroxidase"/>
    <property type="match status" value="1"/>
</dbReference>
<evidence type="ECO:0000256" key="8">
    <source>
        <dbReference type="ARBA" id="ARBA00051651"/>
    </source>
</evidence>
<keyword evidence="2 13" id="KW-0349">Heme</keyword>
<dbReference type="PRINTS" id="PR00458">
    <property type="entry name" value="PEROXIDASE"/>
</dbReference>
<dbReference type="PANTHER" id="PTHR30555">
    <property type="entry name" value="HYDROPEROXIDASE I, BIFUNCTIONAL CATALASE-PEROXIDASE"/>
    <property type="match status" value="1"/>
</dbReference>
<dbReference type="InterPro" id="IPR010255">
    <property type="entry name" value="Haem_peroxidase_sf"/>
</dbReference>
<feature type="active site" description="Proton acceptor" evidence="13">
    <location>
        <position position="109"/>
    </location>
</feature>
<keyword evidence="6 13" id="KW-0376">Hydrogen peroxide</keyword>
<dbReference type="InterPro" id="IPR019793">
    <property type="entry name" value="Peroxidases_heam-ligand_BS"/>
</dbReference>
<feature type="region of interest" description="Disordered" evidence="15">
    <location>
        <begin position="1"/>
        <end position="21"/>
    </location>
</feature>
<feature type="binding site" description="axial binding residue" evidence="13">
    <location>
        <position position="272"/>
    </location>
    <ligand>
        <name>heme b</name>
        <dbReference type="ChEBI" id="CHEBI:60344"/>
    </ligand>
    <ligandPart>
        <name>Fe</name>
        <dbReference type="ChEBI" id="CHEBI:18248"/>
    </ligandPart>
</feature>
<dbReference type="InterPro" id="IPR019794">
    <property type="entry name" value="Peroxidases_AS"/>
</dbReference>
<evidence type="ECO:0000313" key="17">
    <source>
        <dbReference type="EMBL" id="XDQ39663.1"/>
    </source>
</evidence>
<dbReference type="PROSITE" id="PS00435">
    <property type="entry name" value="PEROXIDASE_1"/>
    <property type="match status" value="1"/>
</dbReference>
<dbReference type="CDD" id="cd00649">
    <property type="entry name" value="catalase_peroxidase_1"/>
    <property type="match status" value="1"/>
</dbReference>
<keyword evidence="5 13" id="KW-0408">Iron</keyword>
<dbReference type="NCBIfam" id="NF011635">
    <property type="entry name" value="PRK15061.1"/>
    <property type="match status" value="1"/>
</dbReference>
<evidence type="ECO:0000256" key="15">
    <source>
        <dbReference type="SAM" id="MobiDB-lite"/>
    </source>
</evidence>
<comment type="catalytic activity">
    <reaction evidence="7 13 14">
        <text>2 H2O2 = O2 + 2 H2O</text>
        <dbReference type="Rhea" id="RHEA:20309"/>
        <dbReference type="ChEBI" id="CHEBI:15377"/>
        <dbReference type="ChEBI" id="CHEBI:15379"/>
        <dbReference type="ChEBI" id="CHEBI:16240"/>
        <dbReference type="EC" id="1.11.1.21"/>
    </reaction>
</comment>
<evidence type="ECO:0000256" key="13">
    <source>
        <dbReference type="HAMAP-Rule" id="MF_01961"/>
    </source>
</evidence>
<evidence type="ECO:0000256" key="5">
    <source>
        <dbReference type="ARBA" id="ARBA00023004"/>
    </source>
</evidence>
<evidence type="ECO:0000256" key="10">
    <source>
        <dbReference type="ARBA" id="ARBA00060838"/>
    </source>
</evidence>
<dbReference type="Pfam" id="PF00141">
    <property type="entry name" value="peroxidase"/>
    <property type="match status" value="2"/>
</dbReference>
<comment type="cofactor">
    <cofactor evidence="13">
        <name>heme b</name>
        <dbReference type="ChEBI" id="CHEBI:60344"/>
    </cofactor>
    <text evidence="13">Binds 1 heme b (iron(II)-protoporphyrin IX) group per dimer.</text>
</comment>
<evidence type="ECO:0000256" key="1">
    <source>
        <dbReference type="ARBA" id="ARBA00022559"/>
    </source>
</evidence>
<dbReference type="FunFam" id="1.10.420.10:FF:000002">
    <property type="entry name" value="Catalase-peroxidase"/>
    <property type="match status" value="1"/>
</dbReference>
<feature type="site" description="Transition state stabilizer" evidence="13">
    <location>
        <position position="105"/>
    </location>
</feature>
<dbReference type="GO" id="GO:0070301">
    <property type="term" value="P:cellular response to hydrogen peroxide"/>
    <property type="evidence" value="ECO:0007669"/>
    <property type="project" value="TreeGrafter"/>
</dbReference>
<sequence>MAENPDAIVTDAKTEGAGGCPVAHDRAPHPTQGGGNRQWWPERLNLKILAKDPVVANPLGGEFDYAEAFQALDLAAVKQDIAEVLTTSQDWWPADFGNYGPLMVRMAWHSAGTYRISDGRGGGGRGQQRFAPLNSWPDNGNLDKARRLLWPVKKKYGQSISWADLMILTGNVALEQMGFETFGFGGGRADVWEADEDVYWGPETTWLDDQRYTGDRELENPLGAVQMGLIYVNPEGPNGNPDPLAAARDIRETFRRMAMNDEETVALIAGGHTFGKTHGAGPADHVGNDPEAASMEEQGLGWKSTYGTGKGGDAITSGLEVTWTTKPTQWSNDFFDILFGYEWELTQSPAGANQWVAKDSEEIIPDAHDASKKRRPTMLTTDLSLRFDPIYGEISKRFHENPDQFADAFARAWYKLTHRDMGPKSLYLGPEVPAETLLWQDPLPQAEGETIDAADVTALKAKLLDSGLTVSQLVSTAWASASTFRGSDKRGGANGARIRLEPQRGWAVNDPDELAQVLRVLEGVQAEFNSGAKKVSLADLIVLGGAAGVEKAAKDAGVDVEVPFTPGRVDATEEHTDVESFAALEPTSDGFRNYLGKGNRLPAEYLLLDRANLLTLSAPELTVLVGGLRVLGANQGGSTHGVFTDTPGKLTNDFFVNLLDLGTEWKSTSSDQTTFEGRDAATGELKWTGTRADLVFGSNSELRALAEVYASDDAKEKFVNDFVAAWVKVSNLDRFDLV</sequence>
<reference evidence="17" key="1">
    <citation type="submission" date="2024-07" db="EMBL/GenBank/DDBJ databases">
        <authorList>
            <person name="Yu S.T."/>
        </authorList>
    </citation>
    <scope>NUCLEOTIDE SEQUENCE</scope>
    <source>
        <strain evidence="17">R28</strain>
    </source>
</reference>
<dbReference type="HAMAP" id="MF_01961">
    <property type="entry name" value="Catal_peroxid"/>
    <property type="match status" value="1"/>
</dbReference>
<dbReference type="GO" id="GO:0005829">
    <property type="term" value="C:cytosol"/>
    <property type="evidence" value="ECO:0007669"/>
    <property type="project" value="TreeGrafter"/>
</dbReference>
<dbReference type="Gene3D" id="1.10.420.10">
    <property type="entry name" value="Peroxidase, domain 2"/>
    <property type="match status" value="2"/>
</dbReference>
<evidence type="ECO:0000256" key="3">
    <source>
        <dbReference type="ARBA" id="ARBA00022723"/>
    </source>
</evidence>
<dbReference type="GO" id="GO:0042744">
    <property type="term" value="P:hydrogen peroxide catabolic process"/>
    <property type="evidence" value="ECO:0007669"/>
    <property type="project" value="UniProtKB-KW"/>
</dbReference>
<dbReference type="AlphaFoldDB" id="A0AB39QBP7"/>
<comment type="similarity">
    <text evidence="10 13 14">Belongs to the peroxidase family. Peroxidase/catalase subfamily.</text>
</comment>
<dbReference type="GO" id="GO:0004096">
    <property type="term" value="F:catalase activity"/>
    <property type="evidence" value="ECO:0007669"/>
    <property type="project" value="UniProtKB-UniRule"/>
</dbReference>
<evidence type="ECO:0000256" key="12">
    <source>
        <dbReference type="ARBA" id="ARBA00074141"/>
    </source>
</evidence>
<comment type="function">
    <text evidence="9 13">Bifunctional enzyme with both catalase and broad-spectrum peroxidase activity.</text>
</comment>
<evidence type="ECO:0000256" key="2">
    <source>
        <dbReference type="ARBA" id="ARBA00022617"/>
    </source>
</evidence>
<dbReference type="EMBL" id="CP163439">
    <property type="protein sequence ID" value="XDQ39663.1"/>
    <property type="molecule type" value="Genomic_DNA"/>
</dbReference>
<evidence type="ECO:0000259" key="16">
    <source>
        <dbReference type="PROSITE" id="PS50873"/>
    </source>
</evidence>
<gene>
    <name evidence="13 17" type="primary">katG</name>
    <name evidence="17" type="ORF">AB5J49_43445</name>
</gene>
<dbReference type="PROSITE" id="PS50873">
    <property type="entry name" value="PEROXIDASE_4"/>
    <property type="match status" value="1"/>
</dbReference>
<proteinExistence type="inferred from homology"/>
<dbReference type="PRINTS" id="PR00460">
    <property type="entry name" value="BPEROXIDASE"/>
</dbReference>
<protein>
    <recommendedName>
        <fullName evidence="12 13">Catalase-peroxidase</fullName>
        <shortName evidence="13">CP</shortName>
        <ecNumber evidence="11 13">1.11.1.21</ecNumber>
    </recommendedName>
    <alternativeName>
        <fullName evidence="13">Peroxidase/catalase</fullName>
    </alternativeName>
</protein>
<keyword evidence="4 13" id="KW-0560">Oxidoreductase</keyword>
<evidence type="ECO:0000256" key="9">
    <source>
        <dbReference type="ARBA" id="ARBA00056989"/>
    </source>
</evidence>
<keyword evidence="1 13" id="KW-0575">Peroxidase</keyword>
<dbReference type="PROSITE" id="PS00436">
    <property type="entry name" value="PEROXIDASE_2"/>
    <property type="match status" value="1"/>
</dbReference>
<name>A0AB39QBP7_9ACTN</name>
<feature type="domain" description="Plant heme peroxidase family profile" evidence="16">
    <location>
        <begin position="142"/>
        <end position="429"/>
    </location>
</feature>
<dbReference type="GO" id="GO:0046872">
    <property type="term" value="F:metal ion binding"/>
    <property type="evidence" value="ECO:0007669"/>
    <property type="project" value="UniProtKB-KW"/>
</dbReference>
<dbReference type="InterPro" id="IPR002016">
    <property type="entry name" value="Haem_peroxidase"/>
</dbReference>
<evidence type="ECO:0000256" key="6">
    <source>
        <dbReference type="ARBA" id="ARBA00023324"/>
    </source>
</evidence>
<dbReference type="PANTHER" id="PTHR30555:SF0">
    <property type="entry name" value="CATALASE-PEROXIDASE"/>
    <property type="match status" value="1"/>
</dbReference>
<evidence type="ECO:0000256" key="14">
    <source>
        <dbReference type="RuleBase" id="RU003451"/>
    </source>
</evidence>
<organism evidence="17">
    <name type="scientific">Streptomyces sp. R28</name>
    <dbReference type="NCBI Taxonomy" id="3238628"/>
    <lineage>
        <taxon>Bacteria</taxon>
        <taxon>Bacillati</taxon>
        <taxon>Actinomycetota</taxon>
        <taxon>Actinomycetes</taxon>
        <taxon>Kitasatosporales</taxon>
        <taxon>Streptomycetaceae</taxon>
        <taxon>Streptomyces</taxon>
    </lineage>
</organism>
<evidence type="ECO:0000256" key="7">
    <source>
        <dbReference type="ARBA" id="ARBA00049145"/>
    </source>
</evidence>
<evidence type="ECO:0000256" key="11">
    <source>
        <dbReference type="ARBA" id="ARBA00067012"/>
    </source>
</evidence>
<comment type="PTM">
    <text evidence="13">Formation of the three residue Trp-Tyr-Met cross-link is important for the catalase, but not the peroxidase activity of the enzyme.</text>
</comment>
<dbReference type="GO" id="GO:0020037">
    <property type="term" value="F:heme binding"/>
    <property type="evidence" value="ECO:0007669"/>
    <property type="project" value="InterPro"/>
</dbReference>
<comment type="catalytic activity">
    <reaction evidence="8 13 14">
        <text>H2O2 + AH2 = A + 2 H2O</text>
        <dbReference type="Rhea" id="RHEA:30275"/>
        <dbReference type="ChEBI" id="CHEBI:13193"/>
        <dbReference type="ChEBI" id="CHEBI:15377"/>
        <dbReference type="ChEBI" id="CHEBI:16240"/>
        <dbReference type="ChEBI" id="CHEBI:17499"/>
        <dbReference type="EC" id="1.11.1.21"/>
    </reaction>
</comment>
<dbReference type="NCBIfam" id="TIGR00198">
    <property type="entry name" value="cat_per_HPI"/>
    <property type="match status" value="1"/>
</dbReference>
<dbReference type="RefSeq" id="WP_369174382.1">
    <property type="nucleotide sequence ID" value="NZ_CP163439.1"/>
</dbReference>
<evidence type="ECO:0000256" key="4">
    <source>
        <dbReference type="ARBA" id="ARBA00023002"/>
    </source>
</evidence>
<keyword evidence="3 13" id="KW-0479">Metal-binding</keyword>
<dbReference type="FunFam" id="1.10.520.10:FF:000002">
    <property type="entry name" value="Catalase-peroxidase"/>
    <property type="match status" value="1"/>
</dbReference>
<dbReference type="Gene3D" id="1.10.520.10">
    <property type="match status" value="2"/>
</dbReference>
<accession>A0AB39QBP7</accession>
<dbReference type="EC" id="1.11.1.21" evidence="11 13"/>
<dbReference type="SUPFAM" id="SSF48113">
    <property type="entry name" value="Heme-dependent peroxidases"/>
    <property type="match status" value="2"/>
</dbReference>